<dbReference type="SUPFAM" id="SSF50891">
    <property type="entry name" value="Cyclophilin-like"/>
    <property type="match status" value="1"/>
</dbReference>
<feature type="domain" description="PPIase cyclophilin-type" evidence="2">
    <location>
        <begin position="1"/>
        <end position="58"/>
    </location>
</feature>
<protein>
    <recommendedName>
        <fullName evidence="2">PPIase cyclophilin-type domain-containing protein</fullName>
    </recommendedName>
</protein>
<dbReference type="GO" id="GO:0005829">
    <property type="term" value="C:cytosol"/>
    <property type="evidence" value="ECO:0007669"/>
    <property type="project" value="TreeGrafter"/>
</dbReference>
<dbReference type="InterPro" id="IPR029000">
    <property type="entry name" value="Cyclophilin-like_dom_sf"/>
</dbReference>
<dbReference type="PANTHER" id="PTHR11071">
    <property type="entry name" value="PEPTIDYL-PROLYL CIS-TRANS ISOMERASE"/>
    <property type="match status" value="1"/>
</dbReference>
<dbReference type="Gene3D" id="2.40.100.10">
    <property type="entry name" value="Cyclophilin-like"/>
    <property type="match status" value="1"/>
</dbReference>
<dbReference type="GO" id="GO:0005886">
    <property type="term" value="C:plasma membrane"/>
    <property type="evidence" value="ECO:0007669"/>
    <property type="project" value="TreeGrafter"/>
</dbReference>
<dbReference type="InterPro" id="IPR002130">
    <property type="entry name" value="Cyclophilin-type_PPIase_dom"/>
</dbReference>
<comment type="similarity">
    <text evidence="1">Belongs to the cyclophilin-type PPIase family.</text>
</comment>
<dbReference type="GO" id="GO:0006457">
    <property type="term" value="P:protein folding"/>
    <property type="evidence" value="ECO:0007669"/>
    <property type="project" value="TreeGrafter"/>
</dbReference>
<evidence type="ECO:0000313" key="3">
    <source>
        <dbReference type="EMBL" id="VDD51910.1"/>
    </source>
</evidence>
<evidence type="ECO:0000259" key="2">
    <source>
        <dbReference type="PROSITE" id="PS50072"/>
    </source>
</evidence>
<dbReference type="GO" id="GO:0016018">
    <property type="term" value="F:cyclosporin A binding"/>
    <property type="evidence" value="ECO:0007669"/>
    <property type="project" value="TreeGrafter"/>
</dbReference>
<dbReference type="GO" id="GO:0003755">
    <property type="term" value="F:peptidyl-prolyl cis-trans isomerase activity"/>
    <property type="evidence" value="ECO:0007669"/>
    <property type="project" value="InterPro"/>
</dbReference>
<dbReference type="AlphaFoldDB" id="A0A3P6FHI0"/>
<organism evidence="3">
    <name type="scientific">Brassica oleracea</name>
    <name type="common">Wild cabbage</name>
    <dbReference type="NCBI Taxonomy" id="3712"/>
    <lineage>
        <taxon>Eukaryota</taxon>
        <taxon>Viridiplantae</taxon>
        <taxon>Streptophyta</taxon>
        <taxon>Embryophyta</taxon>
        <taxon>Tracheophyta</taxon>
        <taxon>Spermatophyta</taxon>
        <taxon>Magnoliopsida</taxon>
        <taxon>eudicotyledons</taxon>
        <taxon>Gunneridae</taxon>
        <taxon>Pentapetalae</taxon>
        <taxon>rosids</taxon>
        <taxon>malvids</taxon>
        <taxon>Brassicales</taxon>
        <taxon>Brassicaceae</taxon>
        <taxon>Brassiceae</taxon>
        <taxon>Brassica</taxon>
    </lineage>
</organism>
<name>A0A3P6FHI0_BRAOL</name>
<evidence type="ECO:0000256" key="1">
    <source>
        <dbReference type="ARBA" id="ARBA00007365"/>
    </source>
</evidence>
<sequence length="67" mass="7630">MNNRGPDTNQSQFMICLTENWELDEVHVVLTVFGQVVEGLDVVWIISKERVRDKLSRPVIADCGQIS</sequence>
<proteinExistence type="inferred from homology"/>
<accession>A0A3P6FHI0</accession>
<dbReference type="Pfam" id="PF00160">
    <property type="entry name" value="Pro_isomerase"/>
    <property type="match status" value="1"/>
</dbReference>
<dbReference type="PANTHER" id="PTHR11071:SF498">
    <property type="entry name" value="PEPTIDYL-PROLYL CIS-TRANS ISOMERASE"/>
    <property type="match status" value="1"/>
</dbReference>
<dbReference type="EMBL" id="LR031878">
    <property type="protein sequence ID" value="VDD51910.1"/>
    <property type="molecule type" value="Genomic_DNA"/>
</dbReference>
<gene>
    <name evidence="3" type="ORF">BOLC1T04299H</name>
</gene>
<reference evidence="3" key="1">
    <citation type="submission" date="2018-11" db="EMBL/GenBank/DDBJ databases">
        <authorList>
            <consortium name="Genoscope - CEA"/>
            <person name="William W."/>
        </authorList>
    </citation>
    <scope>NUCLEOTIDE SEQUENCE</scope>
</reference>
<dbReference type="PROSITE" id="PS50072">
    <property type="entry name" value="CSA_PPIASE_2"/>
    <property type="match status" value="1"/>
</dbReference>